<dbReference type="EMBL" id="JACCBD010000001">
    <property type="protein sequence ID" value="NYD27837.1"/>
    <property type="molecule type" value="Genomic_DNA"/>
</dbReference>
<feature type="region of interest" description="Disordered" evidence="1">
    <location>
        <begin position="38"/>
        <end position="67"/>
    </location>
</feature>
<sequence>MKKQWNRNTVIGVVSGAVVLLTAIGITIFLLLPGGSKDPAAPEPKPAPGTSAGAESPELGEQETKVSESLWEPAPFDDSGMVEMVVTTNPEEAALSAARVLWSADAGKQPFHEDFVRESLTRVMKPSPDYVGPEGVIRSTIDRSKSNLGHTEWVAGDIVQAGIDAADSEGWNPDGGWWWELGNEKRYNALTGHGITYTSHPIEAFNDAQAAAEGYDVNTTIEETWEADALPGTYSKYWVRVESAVNSGGESGAGVHLVRNATSLLIYCDAPEDGGICGVAALTKSYPEQWQRQQ</sequence>
<evidence type="ECO:0000256" key="2">
    <source>
        <dbReference type="SAM" id="Phobius"/>
    </source>
</evidence>
<dbReference type="AlphaFoldDB" id="A0A852R4Y1"/>
<gene>
    <name evidence="3" type="ORF">BJ960_002640</name>
</gene>
<keyword evidence="2" id="KW-1133">Transmembrane helix</keyword>
<dbReference type="RefSeq" id="WP_185987636.1">
    <property type="nucleotide sequence ID" value="NZ_BAAALZ010000001.1"/>
</dbReference>
<feature type="transmembrane region" description="Helical" evidence="2">
    <location>
        <begin position="12"/>
        <end position="32"/>
    </location>
</feature>
<keyword evidence="2" id="KW-0472">Membrane</keyword>
<evidence type="ECO:0000313" key="3">
    <source>
        <dbReference type="EMBL" id="NYD27837.1"/>
    </source>
</evidence>
<name>A0A852R4Y1_9MICO</name>
<proteinExistence type="predicted"/>
<accession>A0A852R4Y1</accession>
<keyword evidence="2" id="KW-0812">Transmembrane</keyword>
<evidence type="ECO:0000256" key="1">
    <source>
        <dbReference type="SAM" id="MobiDB-lite"/>
    </source>
</evidence>
<protein>
    <submittedName>
        <fullName evidence="3">Uncharacterized protein</fullName>
    </submittedName>
</protein>
<dbReference type="Proteomes" id="UP000586095">
    <property type="component" value="Unassembled WGS sequence"/>
</dbReference>
<reference evidence="3 4" key="1">
    <citation type="submission" date="2020-07" db="EMBL/GenBank/DDBJ databases">
        <title>Sequencing the genomes of 1000 actinobacteria strains.</title>
        <authorList>
            <person name="Klenk H.-P."/>
        </authorList>
    </citation>
    <scope>NUCLEOTIDE SEQUENCE [LARGE SCALE GENOMIC DNA]</scope>
    <source>
        <strain evidence="3 4">DSM 17380</strain>
    </source>
</reference>
<organism evidence="3 4">
    <name type="scientific">Leucobacter aridicollis</name>
    <dbReference type="NCBI Taxonomy" id="283878"/>
    <lineage>
        <taxon>Bacteria</taxon>
        <taxon>Bacillati</taxon>
        <taxon>Actinomycetota</taxon>
        <taxon>Actinomycetes</taxon>
        <taxon>Micrococcales</taxon>
        <taxon>Microbacteriaceae</taxon>
        <taxon>Leucobacter</taxon>
    </lineage>
</organism>
<comment type="caution">
    <text evidence="3">The sequence shown here is derived from an EMBL/GenBank/DDBJ whole genome shotgun (WGS) entry which is preliminary data.</text>
</comment>
<evidence type="ECO:0000313" key="4">
    <source>
        <dbReference type="Proteomes" id="UP000586095"/>
    </source>
</evidence>
<keyword evidence="4" id="KW-1185">Reference proteome</keyword>